<reference evidence="1 2" key="1">
    <citation type="submission" date="2019-04" db="EMBL/GenBank/DDBJ databases">
        <title>Genome of a novel bacterium Candidatus Jettenia ecosi reconstructed from metagenome of an anammox bioreactor.</title>
        <authorList>
            <person name="Mardanov A.V."/>
            <person name="Beletsky A.V."/>
            <person name="Ravin N.V."/>
            <person name="Botchkova E.A."/>
            <person name="Litti Y.V."/>
            <person name="Nozhevnikova A.N."/>
        </authorList>
    </citation>
    <scope>NUCLEOTIDE SEQUENCE [LARGE SCALE GENOMIC DNA]</scope>
    <source>
        <strain evidence="1">J2</strain>
    </source>
</reference>
<comment type="caution">
    <text evidence="1">The sequence shown here is derived from an EMBL/GenBank/DDBJ whole genome shotgun (WGS) entry which is preliminary data.</text>
</comment>
<gene>
    <name evidence="1" type="ORF">JETT_0579</name>
</gene>
<protein>
    <submittedName>
        <fullName evidence="1">Uncharacterized protein</fullName>
    </submittedName>
</protein>
<sequence length="37" mass="4415">MEETKYNNLVVFYFKVNSVWKSSQQTAAKFAINLWTK</sequence>
<organism evidence="1 2">
    <name type="scientific">Candidatus Jettenia ecosi</name>
    <dbReference type="NCBI Taxonomy" id="2494326"/>
    <lineage>
        <taxon>Bacteria</taxon>
        <taxon>Pseudomonadati</taxon>
        <taxon>Planctomycetota</taxon>
        <taxon>Candidatus Brocadiia</taxon>
        <taxon>Candidatus Brocadiales</taxon>
        <taxon>Candidatus Brocadiaceae</taxon>
        <taxon>Candidatus Jettenia</taxon>
    </lineage>
</organism>
<accession>A0A533QEQ8</accession>
<evidence type="ECO:0000313" key="1">
    <source>
        <dbReference type="EMBL" id="TLD43144.1"/>
    </source>
</evidence>
<dbReference type="EMBL" id="SULG01000007">
    <property type="protein sequence ID" value="TLD43144.1"/>
    <property type="molecule type" value="Genomic_DNA"/>
</dbReference>
<name>A0A533QEQ8_9BACT</name>
<dbReference type="Proteomes" id="UP000319783">
    <property type="component" value="Unassembled WGS sequence"/>
</dbReference>
<evidence type="ECO:0000313" key="2">
    <source>
        <dbReference type="Proteomes" id="UP000319783"/>
    </source>
</evidence>
<dbReference type="AlphaFoldDB" id="A0A533QEQ8"/>
<proteinExistence type="predicted"/>